<dbReference type="AlphaFoldDB" id="A0A0S7E8R3"/>
<accession>A0A0S7E8R3</accession>
<dbReference type="KEGG" id="mod:AS202_09595"/>
<gene>
    <name evidence="1" type="ORF">AS202_09595</name>
</gene>
<evidence type="ECO:0000313" key="2">
    <source>
        <dbReference type="Proteomes" id="UP000069030"/>
    </source>
</evidence>
<dbReference type="EMBL" id="CP013690">
    <property type="protein sequence ID" value="ALU26384.1"/>
    <property type="molecule type" value="Genomic_DNA"/>
</dbReference>
<sequence>MIQQDILLAMIPAFLGVIDHHIRAIAYDYTEDTISLYVYTSTVPTEEDYETIDIAVTEILASLPQLLYQHIKIVQHTAPIRELNCYKGWFFVRKE</sequence>
<organism evidence="1 2">
    <name type="scientific">Myroides odoratimimus</name>
    <dbReference type="NCBI Taxonomy" id="76832"/>
    <lineage>
        <taxon>Bacteria</taxon>
        <taxon>Pseudomonadati</taxon>
        <taxon>Bacteroidota</taxon>
        <taxon>Flavobacteriia</taxon>
        <taxon>Flavobacteriales</taxon>
        <taxon>Flavobacteriaceae</taxon>
        <taxon>Myroides</taxon>
    </lineage>
</organism>
<dbReference type="Proteomes" id="UP000069030">
    <property type="component" value="Chromosome"/>
</dbReference>
<proteinExistence type="predicted"/>
<dbReference type="Pfam" id="PF26541">
    <property type="entry name" value="MafI2"/>
    <property type="match status" value="1"/>
</dbReference>
<dbReference type="RefSeq" id="WP_006257088.1">
    <property type="nucleotide sequence ID" value="NZ_BCMQ01000006.1"/>
</dbReference>
<reference evidence="1 2" key="1">
    <citation type="journal article" date="2016" name="J. Zhejiang Univ. Sci. B">
        <title>Antibiotic resistance mechanisms of Myroides sp.</title>
        <authorList>
            <person name="Hu S."/>
            <person name="Yuan S."/>
            <person name="Qu H."/>
            <person name="Jiang T."/>
            <person name="Zhou Y."/>
            <person name="Wang M."/>
            <person name="Ming D."/>
        </authorList>
    </citation>
    <scope>NUCLEOTIDE SEQUENCE [LARGE SCALE GENOMIC DNA]</scope>
    <source>
        <strain evidence="1 2">PR63039</strain>
    </source>
</reference>
<evidence type="ECO:0000313" key="1">
    <source>
        <dbReference type="EMBL" id="ALU26384.1"/>
    </source>
</evidence>
<name>A0A0S7E8R3_9FLAO</name>
<dbReference type="InterPro" id="IPR058702">
    <property type="entry name" value="MafI2-like"/>
</dbReference>
<dbReference type="eggNOG" id="ENOG50333VY">
    <property type="taxonomic scope" value="Bacteria"/>
</dbReference>
<protein>
    <submittedName>
        <fullName evidence="1">Uncharacterized protein</fullName>
    </submittedName>
</protein>